<dbReference type="CDD" id="cd06422">
    <property type="entry name" value="NTP_transferase_like_1"/>
    <property type="match status" value="1"/>
</dbReference>
<dbReference type="AlphaFoldDB" id="A0A2W5BVQ1"/>
<dbReference type="EMBL" id="QFNK01000070">
    <property type="protein sequence ID" value="PZO87165.1"/>
    <property type="molecule type" value="Genomic_DNA"/>
</dbReference>
<dbReference type="Proteomes" id="UP000249557">
    <property type="component" value="Unassembled WGS sequence"/>
</dbReference>
<feature type="domain" description="Nucleotidyl transferase" evidence="3">
    <location>
        <begin position="6"/>
        <end position="138"/>
    </location>
</feature>
<protein>
    <submittedName>
        <fullName evidence="4">Nucleotidyltransferase family protein</fullName>
    </submittedName>
</protein>
<proteinExistence type="predicted"/>
<dbReference type="SUPFAM" id="SSF53448">
    <property type="entry name" value="Nucleotide-diphospho-sugar transferases"/>
    <property type="match status" value="1"/>
</dbReference>
<evidence type="ECO:0000313" key="4">
    <source>
        <dbReference type="EMBL" id="PZO87165.1"/>
    </source>
</evidence>
<dbReference type="PANTHER" id="PTHR43584:SF8">
    <property type="entry name" value="N-ACETYLMURAMATE ALPHA-1-PHOSPHATE URIDYLYLTRANSFERASE"/>
    <property type="match status" value="1"/>
</dbReference>
<organism evidence="4 5">
    <name type="scientific">Micavibrio aeruginosavorus</name>
    <dbReference type="NCBI Taxonomy" id="349221"/>
    <lineage>
        <taxon>Bacteria</taxon>
        <taxon>Pseudomonadati</taxon>
        <taxon>Bdellovibrionota</taxon>
        <taxon>Bdellovibrionia</taxon>
        <taxon>Bdellovibrionales</taxon>
        <taxon>Pseudobdellovibrionaceae</taxon>
        <taxon>Micavibrio</taxon>
    </lineage>
</organism>
<keyword evidence="1 4" id="KW-0808">Transferase</keyword>
<sequence>MSKPEKAFILAAGKGTRLRPHTDTMPKPMVPIAGKSIIHRTLEKLARENVADTVVNLHHLATVLERHLEGISTPHIILSHEDDLLETGGGIKKALHHFDGKAFYIINGDALWDEGSNGTALTRLAQVWDESKMDILLLLQPTSSMHMTGAVGDYTVDAQGRATRSKDKSGDCMFAGIRIAHPRIFDGSPDGAFSFLSLMDKAESEGRLYAVIHEGNWYHISTPEDLAEVDAAFRANGEGK</sequence>
<reference evidence="4 5" key="1">
    <citation type="submission" date="2017-08" db="EMBL/GenBank/DDBJ databases">
        <title>Infants hospitalized years apart are colonized by the same room-sourced microbial strains.</title>
        <authorList>
            <person name="Brooks B."/>
            <person name="Olm M.R."/>
            <person name="Firek B.A."/>
            <person name="Baker R."/>
            <person name="Thomas B.C."/>
            <person name="Morowitz M.J."/>
            <person name="Banfield J.F."/>
        </authorList>
    </citation>
    <scope>NUCLEOTIDE SEQUENCE [LARGE SCALE GENOMIC DNA]</scope>
    <source>
        <strain evidence="4">S2_018_000_R2_104</strain>
    </source>
</reference>
<evidence type="ECO:0000256" key="2">
    <source>
        <dbReference type="ARBA" id="ARBA00022695"/>
    </source>
</evidence>
<evidence type="ECO:0000256" key="1">
    <source>
        <dbReference type="ARBA" id="ARBA00022679"/>
    </source>
</evidence>
<accession>A0A2W5BVQ1</accession>
<comment type="caution">
    <text evidence="4">The sequence shown here is derived from an EMBL/GenBank/DDBJ whole genome shotgun (WGS) entry which is preliminary data.</text>
</comment>
<dbReference type="GO" id="GO:0016779">
    <property type="term" value="F:nucleotidyltransferase activity"/>
    <property type="evidence" value="ECO:0007669"/>
    <property type="project" value="UniProtKB-KW"/>
</dbReference>
<name>A0A2W5BVQ1_9BACT</name>
<dbReference type="PANTHER" id="PTHR43584">
    <property type="entry name" value="NUCLEOTIDYL TRANSFERASE"/>
    <property type="match status" value="1"/>
</dbReference>
<dbReference type="InterPro" id="IPR050065">
    <property type="entry name" value="GlmU-like"/>
</dbReference>
<gene>
    <name evidence="4" type="ORF">DI626_04645</name>
</gene>
<dbReference type="Gene3D" id="3.90.550.10">
    <property type="entry name" value="Spore Coat Polysaccharide Biosynthesis Protein SpsA, Chain A"/>
    <property type="match status" value="1"/>
</dbReference>
<evidence type="ECO:0000259" key="3">
    <source>
        <dbReference type="Pfam" id="PF00483"/>
    </source>
</evidence>
<dbReference type="Pfam" id="PF00483">
    <property type="entry name" value="NTP_transferase"/>
    <property type="match status" value="1"/>
</dbReference>
<evidence type="ECO:0000313" key="5">
    <source>
        <dbReference type="Proteomes" id="UP000249557"/>
    </source>
</evidence>
<keyword evidence="2" id="KW-0548">Nucleotidyltransferase</keyword>
<dbReference type="InterPro" id="IPR029044">
    <property type="entry name" value="Nucleotide-diphossugar_trans"/>
</dbReference>
<dbReference type="InterPro" id="IPR005835">
    <property type="entry name" value="NTP_transferase_dom"/>
</dbReference>